<dbReference type="Pfam" id="PF17874">
    <property type="entry name" value="TPR_MalT"/>
    <property type="match status" value="1"/>
</dbReference>
<evidence type="ECO:0000256" key="4">
    <source>
        <dbReference type="SAM" id="Coils"/>
    </source>
</evidence>
<dbReference type="PANTHER" id="PTHR44688">
    <property type="entry name" value="DNA-BINDING TRANSCRIPTIONAL ACTIVATOR DEVR_DOSR"/>
    <property type="match status" value="1"/>
</dbReference>
<dbReference type="RefSeq" id="WP_294570931.1">
    <property type="nucleotide sequence ID" value="NZ_CADCTE010000207.1"/>
</dbReference>
<organism evidence="6">
    <name type="scientific">uncultured Arthrobacter sp</name>
    <dbReference type="NCBI Taxonomy" id="114050"/>
    <lineage>
        <taxon>Bacteria</taxon>
        <taxon>Bacillati</taxon>
        <taxon>Actinomycetota</taxon>
        <taxon>Actinomycetes</taxon>
        <taxon>Micrococcales</taxon>
        <taxon>Micrococcaceae</taxon>
        <taxon>Arthrobacter</taxon>
        <taxon>environmental samples</taxon>
    </lineage>
</organism>
<keyword evidence="2" id="KW-0238">DNA-binding</keyword>
<keyword evidence="4" id="KW-0175">Coiled coil</keyword>
<feature type="non-terminal residue" evidence="6">
    <location>
        <position position="1"/>
    </location>
</feature>
<accession>A0A6J4JFG6</accession>
<dbReference type="PRINTS" id="PR00038">
    <property type="entry name" value="HTHLUXR"/>
</dbReference>
<reference evidence="6" key="1">
    <citation type="submission" date="2020-02" db="EMBL/GenBank/DDBJ databases">
        <authorList>
            <person name="Meier V. D."/>
        </authorList>
    </citation>
    <scope>NUCLEOTIDE SEQUENCE</scope>
    <source>
        <strain evidence="6">AVDCRST_MAG83</strain>
    </source>
</reference>
<name>A0A6J4JFG6_9MICC</name>
<dbReference type="InterPro" id="IPR041617">
    <property type="entry name" value="TPR_MalT"/>
</dbReference>
<evidence type="ECO:0000256" key="1">
    <source>
        <dbReference type="ARBA" id="ARBA00023015"/>
    </source>
</evidence>
<feature type="coiled-coil region" evidence="4">
    <location>
        <begin position="298"/>
        <end position="325"/>
    </location>
</feature>
<evidence type="ECO:0000256" key="3">
    <source>
        <dbReference type="ARBA" id="ARBA00023163"/>
    </source>
</evidence>
<keyword evidence="1" id="KW-0805">Transcription regulation</keyword>
<dbReference type="InterPro" id="IPR000792">
    <property type="entry name" value="Tscrpt_reg_LuxR_C"/>
</dbReference>
<evidence type="ECO:0000256" key="2">
    <source>
        <dbReference type="ARBA" id="ARBA00023125"/>
    </source>
</evidence>
<dbReference type="Gene3D" id="1.10.10.10">
    <property type="entry name" value="Winged helix-like DNA-binding domain superfamily/Winged helix DNA-binding domain"/>
    <property type="match status" value="1"/>
</dbReference>
<sequence>EAKRLRPRLFAEHALALSLTGRPNDAESLLKEVDRAIGTTGEDRRSLLGFASAVRSWCASLRGDAPEALDLARRALSLLPKEDLHQRLLAAGCMGDALGTVGDLASASAALAEATEIGLAAGHTYGTLTVMTLHARVQVERGRLREADETLRRAQRFVSERGVGLLPATGVFHIGMGTLLYERDDLDGAERELRRGIELAERTREVTDLVWGYVGLSRTKRARGDEEGAMEVARNAERVAHDSGADLQVAIASSWMVRLRISHGDPAEAAANERERAANAGEAPDAARVVNRMTSARLLHARGRYDEALRLLDELQEAAQTAGRTGNLIEILALQALALWARKAKERAVTTLTQAFALAEPEGYVRTFVDEGAAMGGLLSATLETRQRGGVSGVSTEYLAKLLAAQTNGKAAAKADGRLPEPLSGRELEVLALMAAGESNGEIAARLFISTTTVKTHVNNLYRKLGTSSRTRAVARAKELGLI</sequence>
<dbReference type="AlphaFoldDB" id="A0A6J4JFG6"/>
<keyword evidence="3" id="KW-0804">Transcription</keyword>
<dbReference type="GO" id="GO:0006355">
    <property type="term" value="P:regulation of DNA-templated transcription"/>
    <property type="evidence" value="ECO:0007669"/>
    <property type="project" value="InterPro"/>
</dbReference>
<protein>
    <recommendedName>
        <fullName evidence="5">HTH luxR-type domain-containing protein</fullName>
    </recommendedName>
</protein>
<dbReference type="GO" id="GO:0003677">
    <property type="term" value="F:DNA binding"/>
    <property type="evidence" value="ECO:0007669"/>
    <property type="project" value="UniProtKB-KW"/>
</dbReference>
<dbReference type="SMART" id="SM00421">
    <property type="entry name" value="HTH_LUXR"/>
    <property type="match status" value="1"/>
</dbReference>
<proteinExistence type="predicted"/>
<dbReference type="Gene3D" id="1.25.40.10">
    <property type="entry name" value="Tetratricopeptide repeat domain"/>
    <property type="match status" value="1"/>
</dbReference>
<dbReference type="PANTHER" id="PTHR44688:SF16">
    <property type="entry name" value="DNA-BINDING TRANSCRIPTIONAL ACTIVATOR DEVR_DOSR"/>
    <property type="match status" value="1"/>
</dbReference>
<dbReference type="Pfam" id="PF00196">
    <property type="entry name" value="GerE"/>
    <property type="match status" value="1"/>
</dbReference>
<gene>
    <name evidence="6" type="ORF">AVDCRST_MAG83-3749</name>
</gene>
<dbReference type="PROSITE" id="PS00622">
    <property type="entry name" value="HTH_LUXR_1"/>
    <property type="match status" value="1"/>
</dbReference>
<dbReference type="SUPFAM" id="SSF46894">
    <property type="entry name" value="C-terminal effector domain of the bipartite response regulators"/>
    <property type="match status" value="1"/>
</dbReference>
<dbReference type="InterPro" id="IPR011990">
    <property type="entry name" value="TPR-like_helical_dom_sf"/>
</dbReference>
<dbReference type="SUPFAM" id="SSF48452">
    <property type="entry name" value="TPR-like"/>
    <property type="match status" value="1"/>
</dbReference>
<dbReference type="InterPro" id="IPR036388">
    <property type="entry name" value="WH-like_DNA-bd_sf"/>
</dbReference>
<dbReference type="EMBL" id="CADCTE010000207">
    <property type="protein sequence ID" value="CAA9279146.1"/>
    <property type="molecule type" value="Genomic_DNA"/>
</dbReference>
<feature type="domain" description="HTH luxR-type" evidence="5">
    <location>
        <begin position="416"/>
        <end position="481"/>
    </location>
</feature>
<evidence type="ECO:0000313" key="6">
    <source>
        <dbReference type="EMBL" id="CAA9279146.1"/>
    </source>
</evidence>
<dbReference type="InterPro" id="IPR016032">
    <property type="entry name" value="Sig_transdc_resp-reg_C-effctor"/>
</dbReference>
<dbReference type="PROSITE" id="PS50043">
    <property type="entry name" value="HTH_LUXR_2"/>
    <property type="match status" value="1"/>
</dbReference>
<dbReference type="CDD" id="cd06170">
    <property type="entry name" value="LuxR_C_like"/>
    <property type="match status" value="1"/>
</dbReference>
<evidence type="ECO:0000259" key="5">
    <source>
        <dbReference type="PROSITE" id="PS50043"/>
    </source>
</evidence>